<keyword evidence="3" id="KW-1185">Reference proteome</keyword>
<protein>
    <submittedName>
        <fullName evidence="2">DUF3618 domain-containing protein</fullName>
    </submittedName>
</protein>
<dbReference type="AlphaFoldDB" id="A0A3P1V9J3"/>
<sequence length="123" mass="13716">MAVRRQSRGAAGGSGRVPAPSPEEIEEELRARRQSLADCVDELFSRISPREQARQAGDDLREQAGTRLTALRHQTGSRVSELRRQGREAEERARRGLDRAQRAGARRLKETGSRLRGLFNTPG</sequence>
<feature type="region of interest" description="Disordered" evidence="1">
    <location>
        <begin position="66"/>
        <end position="123"/>
    </location>
</feature>
<accession>A0A3P1V9J3</accession>
<gene>
    <name evidence="2" type="ORF">EII10_02060</name>
</gene>
<comment type="caution">
    <text evidence="2">The sequence shown here is derived from an EMBL/GenBank/DDBJ whole genome shotgun (WGS) entry which is preliminary data.</text>
</comment>
<feature type="region of interest" description="Disordered" evidence="1">
    <location>
        <begin position="1"/>
        <end position="30"/>
    </location>
</feature>
<feature type="compositionally biased region" description="Basic and acidic residues" evidence="1">
    <location>
        <begin position="80"/>
        <end position="113"/>
    </location>
</feature>
<dbReference type="EMBL" id="RQZC01000001">
    <property type="protein sequence ID" value="RRD30894.1"/>
    <property type="molecule type" value="Genomic_DNA"/>
</dbReference>
<dbReference type="InterPro" id="IPR022062">
    <property type="entry name" value="DUF3618"/>
</dbReference>
<evidence type="ECO:0000256" key="1">
    <source>
        <dbReference type="SAM" id="MobiDB-lite"/>
    </source>
</evidence>
<evidence type="ECO:0000313" key="3">
    <source>
        <dbReference type="Proteomes" id="UP000271272"/>
    </source>
</evidence>
<organism evidence="2 3">
    <name type="scientific">Actinomyces bowdenii</name>
    <dbReference type="NCBI Taxonomy" id="131109"/>
    <lineage>
        <taxon>Bacteria</taxon>
        <taxon>Bacillati</taxon>
        <taxon>Actinomycetota</taxon>
        <taxon>Actinomycetes</taxon>
        <taxon>Actinomycetales</taxon>
        <taxon>Actinomycetaceae</taxon>
        <taxon>Actinomyces</taxon>
    </lineage>
</organism>
<name>A0A3P1V9J3_9ACTO</name>
<proteinExistence type="predicted"/>
<dbReference type="Pfam" id="PF12277">
    <property type="entry name" value="DUF3618"/>
    <property type="match status" value="1"/>
</dbReference>
<dbReference type="Proteomes" id="UP000271272">
    <property type="component" value="Unassembled WGS sequence"/>
</dbReference>
<reference evidence="2 3" key="1">
    <citation type="submission" date="2018-11" db="EMBL/GenBank/DDBJ databases">
        <title>Genomes From Bacteria Associated with the Canine Oral Cavity: a Test Case for Automated Genome-Based Taxonomic Assignment.</title>
        <authorList>
            <person name="Coil D.A."/>
            <person name="Jospin G."/>
            <person name="Darling A.E."/>
            <person name="Wallis C."/>
            <person name="Davis I.J."/>
            <person name="Harris S."/>
            <person name="Eisen J.A."/>
            <person name="Holcombe L.J."/>
            <person name="O'Flynn C."/>
        </authorList>
    </citation>
    <scope>NUCLEOTIDE SEQUENCE [LARGE SCALE GENOMIC DNA]</scope>
    <source>
        <strain evidence="2 3">OH5050</strain>
    </source>
</reference>
<evidence type="ECO:0000313" key="2">
    <source>
        <dbReference type="EMBL" id="RRD30894.1"/>
    </source>
</evidence>
<dbReference type="RefSeq" id="WP_124932806.1">
    <property type="nucleotide sequence ID" value="NZ_RQZC01000001.1"/>
</dbReference>